<feature type="region of interest" description="Disordered" evidence="1">
    <location>
        <begin position="1"/>
        <end position="24"/>
    </location>
</feature>
<dbReference type="EMBL" id="QMNG01000002">
    <property type="protein sequence ID" value="RLC37680.1"/>
    <property type="molecule type" value="Genomic_DNA"/>
</dbReference>
<dbReference type="Proteomes" id="UP000281261">
    <property type="component" value="Unassembled WGS sequence"/>
</dbReference>
<evidence type="ECO:0000313" key="3">
    <source>
        <dbReference type="Proteomes" id="UP000281261"/>
    </source>
</evidence>
<protein>
    <submittedName>
        <fullName evidence="2">Uncharacterized protein</fullName>
    </submittedName>
</protein>
<accession>A0A420ZDG1</accession>
<reference evidence="2 3" key="1">
    <citation type="submission" date="2018-06" db="EMBL/GenBank/DDBJ databases">
        <title>Extensive metabolic versatility and redundancy in microbially diverse, dynamic hydrothermal sediments.</title>
        <authorList>
            <person name="Dombrowski N."/>
            <person name="Teske A."/>
            <person name="Baker B.J."/>
        </authorList>
    </citation>
    <scope>NUCLEOTIDE SEQUENCE [LARGE SCALE GENOMIC DNA]</scope>
    <source>
        <strain evidence="2">B79_G16</strain>
    </source>
</reference>
<evidence type="ECO:0000256" key="1">
    <source>
        <dbReference type="SAM" id="MobiDB-lite"/>
    </source>
</evidence>
<dbReference type="AlphaFoldDB" id="A0A420ZDG1"/>
<organism evidence="2 3">
    <name type="scientific">candidate division Kazan bacterium</name>
    <dbReference type="NCBI Taxonomy" id="2202143"/>
    <lineage>
        <taxon>Bacteria</taxon>
        <taxon>Bacteria division Kazan-3B-28</taxon>
    </lineage>
</organism>
<evidence type="ECO:0000313" key="2">
    <source>
        <dbReference type="EMBL" id="RLC37680.1"/>
    </source>
</evidence>
<comment type="caution">
    <text evidence="2">The sequence shown here is derived from an EMBL/GenBank/DDBJ whole genome shotgun (WGS) entry which is preliminary data.</text>
</comment>
<gene>
    <name evidence="2" type="ORF">DRH29_01120</name>
</gene>
<proteinExistence type="predicted"/>
<sequence length="155" mass="17651">MEFEYNYDNPELNPLDSNENERANPLGESLKTVDQISAEVFKKINELPDKDQKKVSHIFDRNEISDDSIALFAGWLDNMKQRVFPVKSLREQFNLVAERFAADRNNSGETKENPNMEKHMKRLTSQYAGGIRFAAKALGADAELLNEVTKPEGSE</sequence>
<name>A0A420ZDG1_UNCK3</name>